<dbReference type="GO" id="GO:0002143">
    <property type="term" value="P:tRNA wobble position uridine thiolation"/>
    <property type="evidence" value="ECO:0007669"/>
    <property type="project" value="TreeGrafter"/>
</dbReference>
<keyword evidence="4" id="KW-0808">Transferase</keyword>
<dbReference type="Pfam" id="PF02635">
    <property type="entry name" value="DsrE"/>
    <property type="match status" value="1"/>
</dbReference>
<dbReference type="Proteomes" id="UP001165393">
    <property type="component" value="Unassembled WGS sequence"/>
</dbReference>
<dbReference type="EMBL" id="JAMQGP010000007">
    <property type="protein sequence ID" value="MCM2680753.1"/>
    <property type="molecule type" value="Genomic_DNA"/>
</dbReference>
<dbReference type="RefSeq" id="WP_251262235.1">
    <property type="nucleotide sequence ID" value="NZ_JAMQGP010000007.1"/>
</dbReference>
<evidence type="ECO:0000256" key="1">
    <source>
        <dbReference type="ARBA" id="ARBA00004496"/>
    </source>
</evidence>
<evidence type="ECO:0000256" key="3">
    <source>
        <dbReference type="ARBA" id="ARBA00022490"/>
    </source>
</evidence>
<comment type="similarity">
    <text evidence="2">Belongs to the DsrE/TusD family.</text>
</comment>
<dbReference type="AlphaFoldDB" id="A0AA42B8P9"/>
<protein>
    <submittedName>
        <fullName evidence="5">Sulfurtransferase complex subunit TusD</fullName>
    </submittedName>
</protein>
<reference evidence="5 6" key="1">
    <citation type="journal article" date="2013" name="Antonie Van Leeuwenhoek">
        <title>Echinimonas agarilytica gen. nov., sp. nov., a new gammaproteobacterium isolated from the sea urchin Strongylocentrotus intermedius.</title>
        <authorList>
            <person name="Nedashkovskaya O.I."/>
            <person name="Stenkova A.M."/>
            <person name="Zhukova N.V."/>
            <person name="Van Trappen S."/>
            <person name="Lee J.S."/>
            <person name="Kim S.B."/>
        </authorList>
    </citation>
    <scope>NUCLEOTIDE SEQUENCE [LARGE SCALE GENOMIC DNA]</scope>
    <source>
        <strain evidence="5 6">KMM 6351</strain>
    </source>
</reference>
<accession>A0AA42B8P9</accession>
<proteinExistence type="inferred from homology"/>
<dbReference type="GO" id="GO:1990228">
    <property type="term" value="C:sulfurtransferase complex"/>
    <property type="evidence" value="ECO:0007669"/>
    <property type="project" value="TreeGrafter"/>
</dbReference>
<dbReference type="NCBIfam" id="TIGR03012">
    <property type="entry name" value="sulf_tusD_dsrE"/>
    <property type="match status" value="1"/>
</dbReference>
<dbReference type="Gene3D" id="3.40.1260.10">
    <property type="entry name" value="DsrEFH-like"/>
    <property type="match status" value="1"/>
</dbReference>
<evidence type="ECO:0000313" key="5">
    <source>
        <dbReference type="EMBL" id="MCM2680753.1"/>
    </source>
</evidence>
<dbReference type="GO" id="GO:0097163">
    <property type="term" value="F:sulfur carrier activity"/>
    <property type="evidence" value="ECO:0007669"/>
    <property type="project" value="TreeGrafter"/>
</dbReference>
<comment type="subcellular location">
    <subcellularLocation>
        <location evidence="1">Cytoplasm</location>
    </subcellularLocation>
</comment>
<dbReference type="NCBIfam" id="NF001237">
    <property type="entry name" value="PRK00207.1"/>
    <property type="match status" value="1"/>
</dbReference>
<keyword evidence="3" id="KW-0963">Cytoplasm</keyword>
<gene>
    <name evidence="5" type="primary">tusD</name>
    <name evidence="5" type="ORF">NAF29_13925</name>
</gene>
<evidence type="ECO:0000256" key="2">
    <source>
        <dbReference type="ARBA" id="ARBA00007067"/>
    </source>
</evidence>
<dbReference type="InterPro" id="IPR003787">
    <property type="entry name" value="Sulphur_relay_DsrE/F-like"/>
</dbReference>
<dbReference type="PANTHER" id="PTHR34874">
    <property type="entry name" value="PROTEIN YCHN"/>
    <property type="match status" value="1"/>
</dbReference>
<dbReference type="SUPFAM" id="SSF75169">
    <property type="entry name" value="DsrEFH-like"/>
    <property type="match status" value="1"/>
</dbReference>
<dbReference type="GO" id="GO:0016783">
    <property type="term" value="F:sulfurtransferase activity"/>
    <property type="evidence" value="ECO:0007669"/>
    <property type="project" value="InterPro"/>
</dbReference>
<comment type="caution">
    <text evidence="5">The sequence shown here is derived from an EMBL/GenBank/DDBJ whole genome shotgun (WGS) entry which is preliminary data.</text>
</comment>
<evidence type="ECO:0000313" key="6">
    <source>
        <dbReference type="Proteomes" id="UP001165393"/>
    </source>
</evidence>
<evidence type="ECO:0000256" key="4">
    <source>
        <dbReference type="ARBA" id="ARBA00022679"/>
    </source>
</evidence>
<keyword evidence="6" id="KW-1185">Reference proteome</keyword>
<dbReference type="InterPro" id="IPR017463">
    <property type="entry name" value="Sulphur_relay_TusD/DsrE"/>
</dbReference>
<dbReference type="InterPro" id="IPR027396">
    <property type="entry name" value="DsrEFH-like"/>
</dbReference>
<name>A0AA42B8P9_9GAMM</name>
<organism evidence="5 6">
    <name type="scientific">Echinimonas agarilytica</name>
    <dbReference type="NCBI Taxonomy" id="1215918"/>
    <lineage>
        <taxon>Bacteria</taxon>
        <taxon>Pseudomonadati</taxon>
        <taxon>Pseudomonadota</taxon>
        <taxon>Gammaproteobacteria</taxon>
        <taxon>Alteromonadales</taxon>
        <taxon>Echinimonadaceae</taxon>
        <taxon>Echinimonas</taxon>
    </lineage>
</organism>
<sequence>MTTFTLLIDSSPERYNAHFNAISFCRSALEQGHQIQQIFFFQDAVRIADSRLDLPADEWDPQVHWQQLATSHNLNLEICSAASQRRGLGGAESLEEAEEAEQAQLAEGFKIGGLGVLVKASISSDRVIQF</sequence>
<dbReference type="PANTHER" id="PTHR34874:SF3">
    <property type="entry name" value="SULFURTRANSFERASE TUSD"/>
    <property type="match status" value="1"/>
</dbReference>